<dbReference type="RefSeq" id="WP_179717510.1">
    <property type="nucleotide sequence ID" value="NZ_JACBZT010000001.1"/>
</dbReference>
<accession>A0A853CEW7</accession>
<evidence type="ECO:0000256" key="1">
    <source>
        <dbReference type="SAM" id="MobiDB-lite"/>
    </source>
</evidence>
<evidence type="ECO:0000313" key="2">
    <source>
        <dbReference type="EMBL" id="NYJ06414.1"/>
    </source>
</evidence>
<proteinExistence type="predicted"/>
<gene>
    <name evidence="2" type="ORF">GGQ55_002692</name>
</gene>
<evidence type="ECO:0000313" key="3">
    <source>
        <dbReference type="Proteomes" id="UP000541969"/>
    </source>
</evidence>
<reference evidence="2 3" key="1">
    <citation type="submission" date="2020-07" db="EMBL/GenBank/DDBJ databases">
        <title>Sequencing the genomes of 1000 actinobacteria strains.</title>
        <authorList>
            <person name="Klenk H.-P."/>
        </authorList>
    </citation>
    <scope>NUCLEOTIDE SEQUENCE [LARGE SCALE GENOMIC DNA]</scope>
    <source>
        <strain evidence="2 3">DSM 104001</strain>
    </source>
</reference>
<sequence length="71" mass="7533">MLRALTDDVDSVVGSAACRSPADDTGFELERTEIVSWGLCPVCNAALNDERLTPRATSRPVPPASQEEGST</sequence>
<protein>
    <submittedName>
        <fullName evidence="2">Uncharacterized protein</fullName>
    </submittedName>
</protein>
<keyword evidence="3" id="KW-1185">Reference proteome</keyword>
<dbReference type="AlphaFoldDB" id="A0A853CEW7"/>
<feature type="region of interest" description="Disordered" evidence="1">
    <location>
        <begin position="51"/>
        <end position="71"/>
    </location>
</feature>
<organism evidence="2 3">
    <name type="scientific">Petropleomorpha daqingensis</name>
    <dbReference type="NCBI Taxonomy" id="2026353"/>
    <lineage>
        <taxon>Bacteria</taxon>
        <taxon>Bacillati</taxon>
        <taxon>Actinomycetota</taxon>
        <taxon>Actinomycetes</taxon>
        <taxon>Geodermatophilales</taxon>
        <taxon>Geodermatophilaceae</taxon>
        <taxon>Petropleomorpha</taxon>
    </lineage>
</organism>
<dbReference type="EMBL" id="JACBZT010000001">
    <property type="protein sequence ID" value="NYJ06414.1"/>
    <property type="molecule type" value="Genomic_DNA"/>
</dbReference>
<name>A0A853CEW7_9ACTN</name>
<dbReference type="Proteomes" id="UP000541969">
    <property type="component" value="Unassembled WGS sequence"/>
</dbReference>
<comment type="caution">
    <text evidence="2">The sequence shown here is derived from an EMBL/GenBank/DDBJ whole genome shotgun (WGS) entry which is preliminary data.</text>
</comment>